<reference evidence="3 4" key="2">
    <citation type="submission" date="2017-06" db="EMBL/GenBank/DDBJ databases">
        <authorList>
            <consortium name="Pathogen Informatics"/>
        </authorList>
    </citation>
    <scope>NUCLEOTIDE SEQUENCE [LARGE SCALE GENOMIC DNA]</scope>
    <source>
        <strain evidence="3 4">NCTC13833</strain>
    </source>
</reference>
<reference evidence="5" key="3">
    <citation type="journal article" date="2019" name="Int. J. Syst. Evol. Microbiol.">
        <title>The Global Catalogue of Microorganisms (GCM) 10K type strain sequencing project: providing services to taxonomists for standard genome sequencing and annotation.</title>
        <authorList>
            <consortium name="The Broad Institute Genomics Platform"/>
            <consortium name="The Broad Institute Genome Sequencing Center for Infectious Disease"/>
            <person name="Wu L."/>
            <person name="Ma J."/>
        </authorList>
    </citation>
    <scope>NUCLEOTIDE SEQUENCE [LARGE SCALE GENOMIC DNA]</scope>
    <source>
        <strain evidence="5">CCM 4175</strain>
    </source>
</reference>
<organism evidence="3 4">
    <name type="scientific">Staphylococcus muscae</name>
    <dbReference type="NCBI Taxonomy" id="1294"/>
    <lineage>
        <taxon>Bacteria</taxon>
        <taxon>Bacillati</taxon>
        <taxon>Bacillota</taxon>
        <taxon>Bacilli</taxon>
        <taxon>Bacillales</taxon>
        <taxon>Staphylococcaceae</taxon>
        <taxon>Staphylococcus</taxon>
    </lineage>
</organism>
<evidence type="ECO:0000313" key="5">
    <source>
        <dbReference type="Proteomes" id="UP000652995"/>
    </source>
</evidence>
<proteinExistence type="predicted"/>
<sequence>MKYIITFIWAVVLFEMVNFVLNSLGGGGPLNVVTPIALAAFVFVIILILDTVGSTPTNQVTDSH</sequence>
<dbReference type="Pfam" id="PF11151">
    <property type="entry name" value="DUF2929"/>
    <property type="match status" value="1"/>
</dbReference>
<dbReference type="RefSeq" id="WP_095115939.1">
    <property type="nucleotide sequence ID" value="NZ_BMCB01000007.1"/>
</dbReference>
<reference evidence="2" key="1">
    <citation type="journal article" date="2014" name="Int. J. Syst. Evol. Microbiol.">
        <title>Complete genome of a new Firmicutes species belonging to the dominant human colonic microbiota ('Ruminococcus bicirculans') reveals two chromosomes and a selective capacity to utilize plant glucans.</title>
        <authorList>
            <consortium name="NISC Comparative Sequencing Program"/>
            <person name="Wegmann U."/>
            <person name="Louis P."/>
            <person name="Goesmann A."/>
            <person name="Henrissat B."/>
            <person name="Duncan S.H."/>
            <person name="Flint H.J."/>
        </authorList>
    </citation>
    <scope>NUCLEOTIDE SEQUENCE</scope>
    <source>
        <strain evidence="2">CCM 4175</strain>
    </source>
</reference>
<keyword evidence="1" id="KW-0472">Membrane</keyword>
<dbReference type="OrthoDB" id="2440739at2"/>
<keyword evidence="5" id="KW-1185">Reference proteome</keyword>
<accession>A0A240BZD3</accession>
<keyword evidence="1" id="KW-0812">Transmembrane</keyword>
<keyword evidence="1" id="KW-1133">Transmembrane helix</keyword>
<dbReference type="KEGG" id="smus:C7J88_10155"/>
<evidence type="ECO:0000313" key="2">
    <source>
        <dbReference type="EMBL" id="GGA91083.1"/>
    </source>
</evidence>
<protein>
    <submittedName>
        <fullName evidence="3">Protein of uncharacterized function (DUF2929)</fullName>
    </submittedName>
</protein>
<gene>
    <name evidence="2" type="ORF">GCM10007183_14100</name>
    <name evidence="3" type="ORF">SAMEA4412661_00616</name>
</gene>
<evidence type="ECO:0000256" key="1">
    <source>
        <dbReference type="SAM" id="Phobius"/>
    </source>
</evidence>
<name>A0A240BZD3_9STAP</name>
<dbReference type="AlphaFoldDB" id="A0A240BZD3"/>
<dbReference type="Proteomes" id="UP000243706">
    <property type="component" value="Chromosome 1"/>
</dbReference>
<dbReference type="Proteomes" id="UP000652995">
    <property type="component" value="Unassembled WGS sequence"/>
</dbReference>
<dbReference type="EMBL" id="BMCB01000007">
    <property type="protein sequence ID" value="GGA91083.1"/>
    <property type="molecule type" value="Genomic_DNA"/>
</dbReference>
<dbReference type="InterPro" id="IPR021324">
    <property type="entry name" value="DUF2929"/>
</dbReference>
<feature type="transmembrane region" description="Helical" evidence="1">
    <location>
        <begin position="32"/>
        <end position="49"/>
    </location>
</feature>
<evidence type="ECO:0000313" key="4">
    <source>
        <dbReference type="Proteomes" id="UP000243706"/>
    </source>
</evidence>
<dbReference type="EMBL" id="LT906464">
    <property type="protein sequence ID" value="SNW01084.1"/>
    <property type="molecule type" value="Genomic_DNA"/>
</dbReference>
<evidence type="ECO:0000313" key="3">
    <source>
        <dbReference type="EMBL" id="SNW01084.1"/>
    </source>
</evidence>
<reference evidence="2" key="4">
    <citation type="submission" date="2024-05" db="EMBL/GenBank/DDBJ databases">
        <authorList>
            <person name="Sun Q."/>
            <person name="Sedlacek I."/>
        </authorList>
    </citation>
    <scope>NUCLEOTIDE SEQUENCE</scope>
    <source>
        <strain evidence="2">CCM 4175</strain>
    </source>
</reference>